<dbReference type="CDD" id="cd06442">
    <property type="entry name" value="DPM1_like"/>
    <property type="match status" value="1"/>
</dbReference>
<dbReference type="PANTHER" id="PTHR43398:SF1">
    <property type="entry name" value="DOLICHOL-PHOSPHATE MANNOSYLTRANSFERASE SUBUNIT 1"/>
    <property type="match status" value="1"/>
</dbReference>
<proteinExistence type="inferred from homology"/>
<dbReference type="PANTHER" id="PTHR43398">
    <property type="entry name" value="DOLICHOL-PHOSPHATE MANNOSYLTRANSFERASE SUBUNIT 1"/>
    <property type="match status" value="1"/>
</dbReference>
<feature type="region of interest" description="Disordered" evidence="4">
    <location>
        <begin position="237"/>
        <end position="270"/>
    </location>
</feature>
<dbReference type="FunFam" id="3.90.550.10:FF:000122">
    <property type="entry name" value="Dolichol-phosphate mannosyltransferase subunit 1"/>
    <property type="match status" value="1"/>
</dbReference>
<dbReference type="OrthoDB" id="9810303at2"/>
<evidence type="ECO:0000313" key="6">
    <source>
        <dbReference type="EMBL" id="PRI11619.1"/>
    </source>
</evidence>
<evidence type="ECO:0000256" key="4">
    <source>
        <dbReference type="SAM" id="MobiDB-lite"/>
    </source>
</evidence>
<keyword evidence="3" id="KW-0808">Transferase</keyword>
<dbReference type="SUPFAM" id="SSF53448">
    <property type="entry name" value="Nucleotide-diphospho-sugar transferases"/>
    <property type="match status" value="1"/>
</dbReference>
<dbReference type="InterPro" id="IPR001173">
    <property type="entry name" value="Glyco_trans_2-like"/>
</dbReference>
<dbReference type="InterPro" id="IPR029044">
    <property type="entry name" value="Nucleotide-diphossugar_trans"/>
</dbReference>
<accession>A0A2S9QPU6</accession>
<protein>
    <recommendedName>
        <fullName evidence="5">Glycosyltransferase 2-like domain-containing protein</fullName>
    </recommendedName>
</protein>
<gene>
    <name evidence="6" type="ORF">B4915_05800</name>
</gene>
<evidence type="ECO:0000259" key="5">
    <source>
        <dbReference type="Pfam" id="PF00535"/>
    </source>
</evidence>
<dbReference type="InterPro" id="IPR039528">
    <property type="entry name" value="DPM1-like"/>
</dbReference>
<evidence type="ECO:0000256" key="1">
    <source>
        <dbReference type="ARBA" id="ARBA00006739"/>
    </source>
</evidence>
<dbReference type="AlphaFoldDB" id="A0A2S9QPU6"/>
<name>A0A2S9QPU6_9MICO</name>
<dbReference type="Proteomes" id="UP000238650">
    <property type="component" value="Unassembled WGS sequence"/>
</dbReference>
<dbReference type="GO" id="GO:0016020">
    <property type="term" value="C:membrane"/>
    <property type="evidence" value="ECO:0007669"/>
    <property type="project" value="GOC"/>
</dbReference>
<dbReference type="GO" id="GO:0004582">
    <property type="term" value="F:dolichyl-phosphate beta-D-mannosyltransferase activity"/>
    <property type="evidence" value="ECO:0007669"/>
    <property type="project" value="InterPro"/>
</dbReference>
<reference evidence="6 7" key="1">
    <citation type="journal article" date="2017" name="New Microbes New Infect">
        <title>Genome sequence of 'Leucobacter massiliensis' sp. nov. isolated from human pharynx after travel to the 2014 Hajj.</title>
        <authorList>
            <person name="Leangapichart T."/>
            <person name="Gautret P."/>
            <person name="Nguyen T.T."/>
            <person name="Armstrong N."/>
            <person name="Rolain J.M."/>
        </authorList>
    </citation>
    <scope>NUCLEOTIDE SEQUENCE [LARGE SCALE GENOMIC DNA]</scope>
    <source>
        <strain evidence="6 7">122RC15</strain>
    </source>
</reference>
<dbReference type="GO" id="GO:0009247">
    <property type="term" value="P:glycolipid biosynthetic process"/>
    <property type="evidence" value="ECO:0007669"/>
    <property type="project" value="TreeGrafter"/>
</dbReference>
<dbReference type="Pfam" id="PF00535">
    <property type="entry name" value="Glycos_transf_2"/>
    <property type="match status" value="1"/>
</dbReference>
<dbReference type="EMBL" id="MWZD01000015">
    <property type="protein sequence ID" value="PRI11619.1"/>
    <property type="molecule type" value="Genomic_DNA"/>
</dbReference>
<feature type="domain" description="Glycosyltransferase 2-like" evidence="5">
    <location>
        <begin position="5"/>
        <end position="166"/>
    </location>
</feature>
<comment type="similarity">
    <text evidence="1">Belongs to the glycosyltransferase 2 family.</text>
</comment>
<sequence length="270" mass="29152">MSTLVIVPTYNEAANILHTLDEIRMYLPEADVLVVDDGSPDGTGDLVASRGLADPQIALLSRAGKSGLGDAYRAGFAHALEHGYEIVAEMDADGSHPARRLPALVEALGFADLAIGSRWAPGGSTAGWARHRHLLSRMASRYVRLLLGTRVSDATSGFRAFRAATLDTIDALSTVSNGYSFQIETLHRAHRSGAVITEVPIVFSERAHGRSKMSAGIVVEAFTRVIQWRRRPFRPLAQRRGELAQRPSSEGQRGDSASRRAESAPSLTKA</sequence>
<evidence type="ECO:0000256" key="3">
    <source>
        <dbReference type="ARBA" id="ARBA00022679"/>
    </source>
</evidence>
<dbReference type="Gene3D" id="3.90.550.10">
    <property type="entry name" value="Spore Coat Polysaccharide Biosynthesis Protein SpsA, Chain A"/>
    <property type="match status" value="1"/>
</dbReference>
<evidence type="ECO:0000313" key="7">
    <source>
        <dbReference type="Proteomes" id="UP000238650"/>
    </source>
</evidence>
<dbReference type="RefSeq" id="WP_105804891.1">
    <property type="nucleotide sequence ID" value="NZ_MWZD01000015.1"/>
</dbReference>
<keyword evidence="7" id="KW-1185">Reference proteome</keyword>
<organism evidence="6 7">
    <name type="scientific">Leucobacter massiliensis</name>
    <dbReference type="NCBI Taxonomy" id="1686285"/>
    <lineage>
        <taxon>Bacteria</taxon>
        <taxon>Bacillati</taxon>
        <taxon>Actinomycetota</taxon>
        <taxon>Actinomycetes</taxon>
        <taxon>Micrococcales</taxon>
        <taxon>Microbacteriaceae</taxon>
        <taxon>Leucobacter</taxon>
    </lineage>
</organism>
<keyword evidence="2" id="KW-0328">Glycosyltransferase</keyword>
<comment type="caution">
    <text evidence="6">The sequence shown here is derived from an EMBL/GenBank/DDBJ whole genome shotgun (WGS) entry which is preliminary data.</text>
</comment>
<evidence type="ECO:0000256" key="2">
    <source>
        <dbReference type="ARBA" id="ARBA00022676"/>
    </source>
</evidence>
<feature type="compositionally biased region" description="Basic and acidic residues" evidence="4">
    <location>
        <begin position="252"/>
        <end position="262"/>
    </location>
</feature>